<dbReference type="InterPro" id="IPR017927">
    <property type="entry name" value="FAD-bd_FR_type"/>
</dbReference>
<dbReference type="InterPro" id="IPR007037">
    <property type="entry name" value="SIP_rossman_dom"/>
</dbReference>
<evidence type="ECO:0000256" key="1">
    <source>
        <dbReference type="SAM" id="MobiDB-lite"/>
    </source>
</evidence>
<dbReference type="InterPro" id="IPR039374">
    <property type="entry name" value="SIP_fam"/>
</dbReference>
<accession>A0ABS8PJC4</accession>
<dbReference type="Pfam" id="PF08021">
    <property type="entry name" value="FAD_binding_9"/>
    <property type="match status" value="1"/>
</dbReference>
<gene>
    <name evidence="3" type="ORF">LQ327_29510</name>
</gene>
<name>A0ABS8PJC4_9PSEU</name>
<dbReference type="InterPro" id="IPR013113">
    <property type="entry name" value="SIP_FAD-bd"/>
</dbReference>
<dbReference type="Proteomes" id="UP001199469">
    <property type="component" value="Unassembled WGS sequence"/>
</dbReference>
<dbReference type="Gene3D" id="2.40.30.10">
    <property type="entry name" value="Translation factors"/>
    <property type="match status" value="1"/>
</dbReference>
<dbReference type="CDD" id="cd06193">
    <property type="entry name" value="siderophore_interacting"/>
    <property type="match status" value="1"/>
</dbReference>
<protein>
    <submittedName>
        <fullName evidence="3">Siderophore-interacting protein</fullName>
    </submittedName>
</protein>
<dbReference type="Gene3D" id="3.40.50.80">
    <property type="entry name" value="Nucleotide-binding domain of ferredoxin-NADP reductase (FNR) module"/>
    <property type="match status" value="1"/>
</dbReference>
<feature type="domain" description="FAD-binding FR-type" evidence="2">
    <location>
        <begin position="16"/>
        <end position="139"/>
    </location>
</feature>
<comment type="caution">
    <text evidence="3">The sequence shown here is derived from an EMBL/GenBank/DDBJ whole genome shotgun (WGS) entry which is preliminary data.</text>
</comment>
<evidence type="ECO:0000313" key="3">
    <source>
        <dbReference type="EMBL" id="MCD2197516.1"/>
    </source>
</evidence>
<evidence type="ECO:0000313" key="4">
    <source>
        <dbReference type="Proteomes" id="UP001199469"/>
    </source>
</evidence>
<dbReference type="Pfam" id="PF04954">
    <property type="entry name" value="SIP"/>
    <property type="match status" value="1"/>
</dbReference>
<reference evidence="3 4" key="1">
    <citation type="submission" date="2021-11" db="EMBL/GenBank/DDBJ databases">
        <title>Draft genome sequence of Actinomycetospora sp. SF1 isolated from the rhizosphere soil.</title>
        <authorList>
            <person name="Duangmal K."/>
            <person name="Chantavorakit T."/>
        </authorList>
    </citation>
    <scope>NUCLEOTIDE SEQUENCE [LARGE SCALE GENOMIC DNA]</scope>
    <source>
        <strain evidence="3 4">TBRC 5722</strain>
    </source>
</reference>
<proteinExistence type="predicted"/>
<dbReference type="EMBL" id="JAJNDB010000008">
    <property type="protein sequence ID" value="MCD2197516.1"/>
    <property type="molecule type" value="Genomic_DNA"/>
</dbReference>
<dbReference type="RefSeq" id="WP_230739609.1">
    <property type="nucleotide sequence ID" value="NZ_JAJNDB010000008.1"/>
</dbReference>
<dbReference type="InterPro" id="IPR039261">
    <property type="entry name" value="FNR_nucleotide-bd"/>
</dbReference>
<feature type="region of interest" description="Disordered" evidence="1">
    <location>
        <begin position="67"/>
        <end position="86"/>
    </location>
</feature>
<sequence length="265" mass="28876">MVVRNAPVITQEAHDVDPVRVEVVGADDVTPRMRRVRFRATTTGAVAALPVSGPTDHAKLFFPLEPGGEPERPEIGPRGLVSPPAGRPRPYREYTVRLVDGDELEIDMVRHGAGLAGRWIEEPGGALWVFGPRWSLAAEPRDWYLLGGDETALPALTRWLARLPSSARGTVLVEVADAAEEQSLVGPAGVEIRWLHRDGADPGTTTLLGDAVAGWERPDGEGLVWMGAEASALRPVRRRLRDLLPTEWIDLDGYWRRGVEGTGLG</sequence>
<dbReference type="PROSITE" id="PS51384">
    <property type="entry name" value="FAD_FR"/>
    <property type="match status" value="1"/>
</dbReference>
<keyword evidence="4" id="KW-1185">Reference proteome</keyword>
<evidence type="ECO:0000259" key="2">
    <source>
        <dbReference type="PROSITE" id="PS51384"/>
    </source>
</evidence>
<dbReference type="PANTHER" id="PTHR30157:SF0">
    <property type="entry name" value="NADPH-DEPENDENT FERRIC-CHELATE REDUCTASE"/>
    <property type="match status" value="1"/>
</dbReference>
<dbReference type="PANTHER" id="PTHR30157">
    <property type="entry name" value="FERRIC REDUCTASE, NADPH-DEPENDENT"/>
    <property type="match status" value="1"/>
</dbReference>
<organism evidence="3 4">
    <name type="scientific">Actinomycetospora endophytica</name>
    <dbReference type="NCBI Taxonomy" id="2291215"/>
    <lineage>
        <taxon>Bacteria</taxon>
        <taxon>Bacillati</taxon>
        <taxon>Actinomycetota</taxon>
        <taxon>Actinomycetes</taxon>
        <taxon>Pseudonocardiales</taxon>
        <taxon>Pseudonocardiaceae</taxon>
        <taxon>Actinomycetospora</taxon>
    </lineage>
</organism>